<protein>
    <submittedName>
        <fullName evidence="1">Uncharacterized protein</fullName>
    </submittedName>
</protein>
<organism evidence="1 2">
    <name type="scientific">Orbilia blumenaviensis</name>
    <dbReference type="NCBI Taxonomy" id="1796055"/>
    <lineage>
        <taxon>Eukaryota</taxon>
        <taxon>Fungi</taxon>
        <taxon>Dikarya</taxon>
        <taxon>Ascomycota</taxon>
        <taxon>Pezizomycotina</taxon>
        <taxon>Orbiliomycetes</taxon>
        <taxon>Orbiliales</taxon>
        <taxon>Orbiliaceae</taxon>
        <taxon>Orbilia</taxon>
    </lineage>
</organism>
<evidence type="ECO:0000313" key="2">
    <source>
        <dbReference type="Proteomes" id="UP001373714"/>
    </source>
</evidence>
<keyword evidence="2" id="KW-1185">Reference proteome</keyword>
<proteinExistence type="predicted"/>
<accession>A0AAV9VIP3</accession>
<reference evidence="1 2" key="1">
    <citation type="submission" date="2019-10" db="EMBL/GenBank/DDBJ databases">
        <authorList>
            <person name="Palmer J.M."/>
        </authorList>
    </citation>
    <scope>NUCLEOTIDE SEQUENCE [LARGE SCALE GENOMIC DNA]</scope>
    <source>
        <strain evidence="1 2">TWF730</strain>
    </source>
</reference>
<name>A0AAV9VIP3_9PEZI</name>
<gene>
    <name evidence="1" type="ORF">TWF730_005397</name>
</gene>
<dbReference type="EMBL" id="JAVHNS010000002">
    <property type="protein sequence ID" value="KAK6361683.1"/>
    <property type="molecule type" value="Genomic_DNA"/>
</dbReference>
<evidence type="ECO:0000313" key="1">
    <source>
        <dbReference type="EMBL" id="KAK6361683.1"/>
    </source>
</evidence>
<comment type="caution">
    <text evidence="1">The sequence shown here is derived from an EMBL/GenBank/DDBJ whole genome shotgun (WGS) entry which is preliminary data.</text>
</comment>
<sequence length="105" mass="11493">MEDMWASGKLPAPPSTLDFDRNHYVRETLTRVSEILDAGGIPPSPSPPPMKIIPLNDQQLSNLAAGLQLSPISPDDGIPTEEEYLKGFHDDLTQFGLDPRDILGL</sequence>
<dbReference type="AlphaFoldDB" id="A0AAV9VIP3"/>
<dbReference type="Proteomes" id="UP001373714">
    <property type="component" value="Unassembled WGS sequence"/>
</dbReference>